<reference evidence="2" key="1">
    <citation type="submission" date="2013-09" db="EMBL/GenBank/DDBJ databases">
        <title>Corchorus olitorius genome sequencing.</title>
        <authorList>
            <person name="Alam M."/>
            <person name="Haque M.S."/>
            <person name="Islam M.S."/>
            <person name="Emdad E.M."/>
            <person name="Islam M.M."/>
            <person name="Ahmed B."/>
            <person name="Halim A."/>
            <person name="Hossen Q.M.M."/>
            <person name="Hossain M.Z."/>
            <person name="Ahmed R."/>
            <person name="Khan M.M."/>
            <person name="Islam R."/>
            <person name="Rashid M.M."/>
            <person name="Khan S.A."/>
            <person name="Rahman M.S."/>
            <person name="Alam M."/>
            <person name="Yahiya A.S."/>
            <person name="Khan M.S."/>
            <person name="Azam M.S."/>
            <person name="Haque T."/>
            <person name="Lashkar M.Z.H."/>
            <person name="Akhand A.I."/>
            <person name="Morshed G."/>
            <person name="Roy S."/>
            <person name="Uddin K.S."/>
            <person name="Rabeya T."/>
            <person name="Hossain A.S."/>
            <person name="Chowdhury A."/>
            <person name="Snigdha A.R."/>
            <person name="Mortoza M.S."/>
            <person name="Matin S.A."/>
            <person name="Hoque S.M.E."/>
            <person name="Islam M.K."/>
            <person name="Roy D.K."/>
            <person name="Haider R."/>
            <person name="Moosa M.M."/>
            <person name="Elias S.M."/>
            <person name="Hasan A.M."/>
            <person name="Jahan S."/>
            <person name="Shafiuddin M."/>
            <person name="Mahmood N."/>
            <person name="Shommy N.S."/>
        </authorList>
    </citation>
    <scope>NUCLEOTIDE SEQUENCE [LARGE SCALE GENOMIC DNA]</scope>
    <source>
        <strain evidence="2">cv. O-4</strain>
    </source>
</reference>
<comment type="caution">
    <text evidence="1">The sequence shown here is derived from an EMBL/GenBank/DDBJ whole genome shotgun (WGS) entry which is preliminary data.</text>
</comment>
<dbReference type="Proteomes" id="UP000187203">
    <property type="component" value="Unassembled WGS sequence"/>
</dbReference>
<gene>
    <name evidence="1" type="ORF">COLO4_36762</name>
</gene>
<keyword evidence="2" id="KW-1185">Reference proteome</keyword>
<dbReference type="EMBL" id="AWUE01023545">
    <property type="protein sequence ID" value="OMO53368.1"/>
    <property type="molecule type" value="Genomic_DNA"/>
</dbReference>
<protein>
    <submittedName>
        <fullName evidence="1">Uncharacterized protein</fullName>
    </submittedName>
</protein>
<accession>A0A1R3G5K1</accession>
<evidence type="ECO:0000313" key="2">
    <source>
        <dbReference type="Proteomes" id="UP000187203"/>
    </source>
</evidence>
<dbReference type="AlphaFoldDB" id="A0A1R3G5K1"/>
<name>A0A1R3G5K1_9ROSI</name>
<evidence type="ECO:0000313" key="1">
    <source>
        <dbReference type="EMBL" id="OMO53368.1"/>
    </source>
</evidence>
<proteinExistence type="predicted"/>
<sequence>MATNLNFNINMGAVRMVSVDDFKGNFHPSK</sequence>
<organism evidence="1 2">
    <name type="scientific">Corchorus olitorius</name>
    <dbReference type="NCBI Taxonomy" id="93759"/>
    <lineage>
        <taxon>Eukaryota</taxon>
        <taxon>Viridiplantae</taxon>
        <taxon>Streptophyta</taxon>
        <taxon>Embryophyta</taxon>
        <taxon>Tracheophyta</taxon>
        <taxon>Spermatophyta</taxon>
        <taxon>Magnoliopsida</taxon>
        <taxon>eudicotyledons</taxon>
        <taxon>Gunneridae</taxon>
        <taxon>Pentapetalae</taxon>
        <taxon>rosids</taxon>
        <taxon>malvids</taxon>
        <taxon>Malvales</taxon>
        <taxon>Malvaceae</taxon>
        <taxon>Grewioideae</taxon>
        <taxon>Apeibeae</taxon>
        <taxon>Corchorus</taxon>
    </lineage>
</organism>